<keyword evidence="7" id="KW-1185">Reference proteome</keyword>
<dbReference type="GO" id="GO:0003677">
    <property type="term" value="F:DNA binding"/>
    <property type="evidence" value="ECO:0007669"/>
    <property type="project" value="UniProtKB-KW"/>
</dbReference>
<dbReference type="InterPro" id="IPR036390">
    <property type="entry name" value="WH_DNA-bd_sf"/>
</dbReference>
<dbReference type="InterPro" id="IPR001845">
    <property type="entry name" value="HTH_ArsR_DNA-bd_dom"/>
</dbReference>
<dbReference type="InterPro" id="IPR011991">
    <property type="entry name" value="ArsR-like_HTH"/>
</dbReference>
<dbReference type="SUPFAM" id="SSF46785">
    <property type="entry name" value="Winged helix' DNA-binding domain"/>
    <property type="match status" value="1"/>
</dbReference>
<evidence type="ECO:0000256" key="2">
    <source>
        <dbReference type="ARBA" id="ARBA00023125"/>
    </source>
</evidence>
<feature type="domain" description="HTH arsR-type" evidence="5">
    <location>
        <begin position="1"/>
        <end position="88"/>
    </location>
</feature>
<keyword evidence="3" id="KW-0804">Transcription</keyword>
<feature type="region of interest" description="Disordered" evidence="4">
    <location>
        <begin position="139"/>
        <end position="219"/>
    </location>
</feature>
<dbReference type="InterPro" id="IPR051081">
    <property type="entry name" value="HTH_MetalResp_TranReg"/>
</dbReference>
<feature type="compositionally biased region" description="Low complexity" evidence="4">
    <location>
        <begin position="206"/>
        <end position="219"/>
    </location>
</feature>
<dbReference type="PROSITE" id="PS50987">
    <property type="entry name" value="HTH_ARSR_2"/>
    <property type="match status" value="1"/>
</dbReference>
<evidence type="ECO:0000313" key="6">
    <source>
        <dbReference type="EMBL" id="MCP3426997.1"/>
    </source>
</evidence>
<dbReference type="PANTHER" id="PTHR33154:SF33">
    <property type="entry name" value="TRANSCRIPTIONAL REPRESSOR SDPR"/>
    <property type="match status" value="1"/>
</dbReference>
<proteinExistence type="predicted"/>
<feature type="region of interest" description="Disordered" evidence="4">
    <location>
        <begin position="108"/>
        <end position="127"/>
    </location>
</feature>
<dbReference type="SMART" id="SM00418">
    <property type="entry name" value="HTH_ARSR"/>
    <property type="match status" value="1"/>
</dbReference>
<dbReference type="Gene3D" id="1.10.10.10">
    <property type="entry name" value="Winged helix-like DNA-binding domain superfamily/Winged helix DNA-binding domain"/>
    <property type="match status" value="1"/>
</dbReference>
<dbReference type="EMBL" id="JANAFB010000045">
    <property type="protein sequence ID" value="MCP3426997.1"/>
    <property type="molecule type" value="Genomic_DNA"/>
</dbReference>
<evidence type="ECO:0000259" key="5">
    <source>
        <dbReference type="PROSITE" id="PS50987"/>
    </source>
</evidence>
<name>A0A9X2KIK6_9MICC</name>
<dbReference type="CDD" id="cd00090">
    <property type="entry name" value="HTH_ARSR"/>
    <property type="match status" value="1"/>
</dbReference>
<evidence type="ECO:0000256" key="4">
    <source>
        <dbReference type="SAM" id="MobiDB-lite"/>
    </source>
</evidence>
<protein>
    <submittedName>
        <fullName evidence="6">Metalloregulator ArsR/SmtB family transcription factor</fullName>
    </submittedName>
</protein>
<gene>
    <name evidence="6" type="ORF">NBM05_13500</name>
</gene>
<feature type="compositionally biased region" description="Low complexity" evidence="4">
    <location>
        <begin position="139"/>
        <end position="160"/>
    </location>
</feature>
<comment type="caution">
    <text evidence="6">The sequence shown here is derived from an EMBL/GenBank/DDBJ whole genome shotgun (WGS) entry which is preliminary data.</text>
</comment>
<organism evidence="6 7">
    <name type="scientific">Rothia santali</name>
    <dbReference type="NCBI Taxonomy" id="2949643"/>
    <lineage>
        <taxon>Bacteria</taxon>
        <taxon>Bacillati</taxon>
        <taxon>Actinomycetota</taxon>
        <taxon>Actinomycetes</taxon>
        <taxon>Micrococcales</taxon>
        <taxon>Micrococcaceae</taxon>
        <taxon>Rothia</taxon>
    </lineage>
</organism>
<dbReference type="NCBIfam" id="NF033788">
    <property type="entry name" value="HTH_metalloreg"/>
    <property type="match status" value="1"/>
</dbReference>
<keyword evidence="2" id="KW-0238">DNA-binding</keyword>
<dbReference type="Pfam" id="PF01022">
    <property type="entry name" value="HTH_5"/>
    <property type="match status" value="1"/>
</dbReference>
<dbReference type="InterPro" id="IPR036388">
    <property type="entry name" value="WH-like_DNA-bd_sf"/>
</dbReference>
<reference evidence="6" key="1">
    <citation type="submission" date="2022-06" db="EMBL/GenBank/DDBJ databases">
        <title>Rothia sp. isolated from sandalwood seedling.</title>
        <authorList>
            <person name="Tuikhar N."/>
            <person name="Kirdat K."/>
            <person name="Thorat V."/>
            <person name="Swetha P."/>
            <person name="Padma S."/>
            <person name="Sundararaj R."/>
            <person name="Yadav A."/>
        </authorList>
    </citation>
    <scope>NUCLEOTIDE SEQUENCE</scope>
    <source>
        <strain evidence="6">AR01</strain>
    </source>
</reference>
<evidence type="ECO:0000256" key="3">
    <source>
        <dbReference type="ARBA" id="ARBA00023163"/>
    </source>
</evidence>
<evidence type="ECO:0000313" key="7">
    <source>
        <dbReference type="Proteomes" id="UP001139502"/>
    </source>
</evidence>
<sequence>MTIDVFAVIADQTRRRILVAVKDSPRPVNDIVTELGVSQPTVSKHLKVLREAGLVSMRAAGQRRLYSIDSEPLDEVVSWAASLGCAPEPAAVGAVPADPESATVPEAVAGVPERRDVSGPVDDAVPEHPQREVAFPSTAAEAPAPLATPVPSEASANESASVEDDAGPSDPAPSSRHARVVFQPLAPLSSRRGAEVAPPAEEPAEARPSAPAASASGVV</sequence>
<dbReference type="RefSeq" id="WP_254168492.1">
    <property type="nucleotide sequence ID" value="NZ_JANAFB010000045.1"/>
</dbReference>
<accession>A0A9X2KIK6</accession>
<dbReference type="Proteomes" id="UP001139502">
    <property type="component" value="Unassembled WGS sequence"/>
</dbReference>
<evidence type="ECO:0000256" key="1">
    <source>
        <dbReference type="ARBA" id="ARBA00023015"/>
    </source>
</evidence>
<dbReference type="PRINTS" id="PR00778">
    <property type="entry name" value="HTHARSR"/>
</dbReference>
<dbReference type="GO" id="GO:0003700">
    <property type="term" value="F:DNA-binding transcription factor activity"/>
    <property type="evidence" value="ECO:0007669"/>
    <property type="project" value="InterPro"/>
</dbReference>
<dbReference type="PANTHER" id="PTHR33154">
    <property type="entry name" value="TRANSCRIPTIONAL REGULATOR, ARSR FAMILY"/>
    <property type="match status" value="1"/>
</dbReference>
<dbReference type="AlphaFoldDB" id="A0A9X2KIK6"/>
<feature type="non-terminal residue" evidence="6">
    <location>
        <position position="219"/>
    </location>
</feature>
<keyword evidence="1" id="KW-0805">Transcription regulation</keyword>